<dbReference type="InterPro" id="IPR036322">
    <property type="entry name" value="WD40_repeat_dom_sf"/>
</dbReference>
<protein>
    <submittedName>
        <fullName evidence="2">Uncharacterized protein</fullName>
    </submittedName>
</protein>
<accession>A0AAD2JKH5</accession>
<organism evidence="2 3">
    <name type="scientific">Cylindrotheca closterium</name>
    <dbReference type="NCBI Taxonomy" id="2856"/>
    <lineage>
        <taxon>Eukaryota</taxon>
        <taxon>Sar</taxon>
        <taxon>Stramenopiles</taxon>
        <taxon>Ochrophyta</taxon>
        <taxon>Bacillariophyta</taxon>
        <taxon>Bacillariophyceae</taxon>
        <taxon>Bacillariophycidae</taxon>
        <taxon>Bacillariales</taxon>
        <taxon>Bacillariaceae</taxon>
        <taxon>Cylindrotheca</taxon>
    </lineage>
</organism>
<feature type="region of interest" description="Disordered" evidence="1">
    <location>
        <begin position="1048"/>
        <end position="1078"/>
    </location>
</feature>
<dbReference type="Proteomes" id="UP001295423">
    <property type="component" value="Unassembled WGS sequence"/>
</dbReference>
<comment type="caution">
    <text evidence="2">The sequence shown here is derived from an EMBL/GenBank/DDBJ whole genome shotgun (WGS) entry which is preliminary data.</text>
</comment>
<dbReference type="SUPFAM" id="SSF50978">
    <property type="entry name" value="WD40 repeat-like"/>
    <property type="match status" value="1"/>
</dbReference>
<proteinExistence type="predicted"/>
<feature type="compositionally biased region" description="Polar residues" evidence="1">
    <location>
        <begin position="1396"/>
        <end position="1408"/>
    </location>
</feature>
<feature type="compositionally biased region" description="Basic residues" evidence="1">
    <location>
        <begin position="71"/>
        <end position="80"/>
    </location>
</feature>
<feature type="region of interest" description="Disordered" evidence="1">
    <location>
        <begin position="1391"/>
        <end position="1465"/>
    </location>
</feature>
<feature type="region of interest" description="Disordered" evidence="1">
    <location>
        <begin position="968"/>
        <end position="1000"/>
    </location>
</feature>
<gene>
    <name evidence="2" type="ORF">CYCCA115_LOCUS16611</name>
</gene>
<feature type="compositionally biased region" description="Polar residues" evidence="1">
    <location>
        <begin position="1429"/>
        <end position="1460"/>
    </location>
</feature>
<feature type="region of interest" description="Disordered" evidence="1">
    <location>
        <begin position="757"/>
        <end position="787"/>
    </location>
</feature>
<feature type="compositionally biased region" description="Polar residues" evidence="1">
    <location>
        <begin position="1288"/>
        <end position="1300"/>
    </location>
</feature>
<dbReference type="EMBL" id="CAKOGP040001936">
    <property type="protein sequence ID" value="CAJ1957226.1"/>
    <property type="molecule type" value="Genomic_DNA"/>
</dbReference>
<evidence type="ECO:0000313" key="3">
    <source>
        <dbReference type="Proteomes" id="UP001295423"/>
    </source>
</evidence>
<keyword evidence="3" id="KW-1185">Reference proteome</keyword>
<feature type="region of interest" description="Disordered" evidence="1">
    <location>
        <begin position="1250"/>
        <end position="1316"/>
    </location>
</feature>
<reference evidence="2" key="1">
    <citation type="submission" date="2023-08" db="EMBL/GenBank/DDBJ databases">
        <authorList>
            <person name="Audoor S."/>
            <person name="Bilcke G."/>
        </authorList>
    </citation>
    <scope>NUCLEOTIDE SEQUENCE</scope>
</reference>
<name>A0AAD2JKH5_9STRA</name>
<feature type="compositionally biased region" description="Basic residues" evidence="1">
    <location>
        <begin position="1"/>
        <end position="16"/>
    </location>
</feature>
<feature type="compositionally biased region" description="Polar residues" evidence="1">
    <location>
        <begin position="1262"/>
        <end position="1280"/>
    </location>
</feature>
<feature type="compositionally biased region" description="Basic and acidic residues" evidence="1">
    <location>
        <begin position="1048"/>
        <end position="1057"/>
    </location>
</feature>
<sequence>MTMKKNGGRGRPKRQRTPTTLYSDDNPSTFTTKKKRNGSLEDLPSEEEISSPINAFDEHEQNDDSSSSPRRPSRRKKAYNRHSLVSTTFSQKERDAAAKEEDENDLPEVKPTPRPTGAGRKRRRPSDASSAPKPSLDESPSDHGPISSIDSPSPPQLSASPARTCTIIRRKPVSEGTFLSHAVKVMPILPAVISMNASSKMQQQYPRIFGNGLGKDSTLEKTDWTPLYSPNVYFEDDYNSDDNRELDPSILPVTRSITCISISKPDQEYMAVGDDAGFCIIYSLGTHIRPIARLETVACQQRSRDQQKRIREQIKNSKGKLRSLIKDTSETSILAIGMVGLRVVIATSCELECMDIPSQSSLWVCPLSVDRIVTSLDVHVETFDVLVSCDVAKSKNRGPSPMGQAPTSPLMLLQHSQSNIEICDANSPLLVKSPCCTAIWDTSETIEPRLLFVAVSNTDQELELVLVQGGSIDNWKVACKTRIPVKASNHQTRLCQSDKGTYTLVAGSRGIRLYQTETLQLLNTYGDQLALHGKSVVWQDCLLLNSRQFHKRLHSCSGGDQICDDWLATNDNSEDSDLGPYVVGIPNVKGPKELCEAIHVWKTDQSRTVPTLSLPLPAKAEGVNGVLNAPVMGQDRLVLATSDGFGHTLLPMIKSNFAGIMYPPGYNVITDNLEYIENEDELDFSNSWPSTKERKDDMELEELEEIDDDLREAMRQSLLDQVIQDTEDAEVNILDATSADVEFPVVVPCRPESYLRQEINKSKRDDSAGDSDEIYTEPTPGGNPVSNSAPLFIDKILSRMPNVYKKKELSEDGITVSVTKIIVATTNPAANRPGRGKRSRAGNLEAMLKSSINPRLQKYMISRENTWADGSGSMRSNDLEMEKSQSVVISPEVGTEDVEDAEVALNTETNGTENTVSVEVVQKATEENGFQRSKDGPKSSLTTLGGIRSDETAVALRLLGLSPCSSGAISPANTASEPASRCSPLNTGSAVTSDTASDTGARSYSLDLTFQTKRDPNCFACRGRHVLHTCGQRSLPIDYDQVAKAEREKKEKEEEAKKKVRAEKRRQADARRREARKVKQREIEERRIREEEAERLRNDELTVNQTAFARPQANTLISMEEQYHVPVIGAAEATPLQTYSQPQGLAAPTFEQPTAITPALGSRTQDEGSLIQSILQNVAGNGRASTFLQALQGQAHANLLNSVQAAAALQYSQAQAATRDLESRLSTSLSSRNPEGGLALLQVLQAQQSQTSPVASAPTFPQPENHTDSGSAQPATQNGTGNEGALSFLQSIQEQRQALQSMEDKSEAESAQTAPTSAFSQFATLAVEAGTPSNLATEARPGPTLIQSTARPPTNPAPAPSPRTSQISRKESTGTLVSADALVALANFASSSSSSDVAGNQETETQAPPATEDAKSKASHGFGAGVPSISETSKIPTFASLQSGGGSNSAAHPTAESNQVGAAASLHGNLQTGGFVWPPVSERYTGNY</sequence>
<feature type="compositionally biased region" description="Basic and acidic residues" evidence="1">
    <location>
        <begin position="757"/>
        <end position="767"/>
    </location>
</feature>
<feature type="compositionally biased region" description="Low complexity" evidence="1">
    <location>
        <begin position="142"/>
        <end position="161"/>
    </location>
</feature>
<feature type="region of interest" description="Disordered" evidence="1">
    <location>
        <begin position="1334"/>
        <end position="1370"/>
    </location>
</feature>
<feature type="region of interest" description="Disordered" evidence="1">
    <location>
        <begin position="1"/>
        <end position="161"/>
    </location>
</feature>
<evidence type="ECO:0000313" key="2">
    <source>
        <dbReference type="EMBL" id="CAJ1957226.1"/>
    </source>
</evidence>
<feature type="compositionally biased region" description="Polar residues" evidence="1">
    <location>
        <begin position="17"/>
        <end position="31"/>
    </location>
</feature>
<evidence type="ECO:0000256" key="1">
    <source>
        <dbReference type="SAM" id="MobiDB-lite"/>
    </source>
</evidence>